<evidence type="ECO:0000256" key="8">
    <source>
        <dbReference type="ARBA" id="ARBA00022628"/>
    </source>
</evidence>
<evidence type="ECO:0000313" key="20">
    <source>
        <dbReference type="EMBL" id="RMX52868.1"/>
    </source>
</evidence>
<dbReference type="PROSITE" id="PS50970">
    <property type="entry name" value="HCY"/>
    <property type="match status" value="1"/>
</dbReference>
<dbReference type="InterPro" id="IPR036589">
    <property type="entry name" value="HCY_dom_sf"/>
</dbReference>
<dbReference type="InterPro" id="IPR036594">
    <property type="entry name" value="Meth_synthase_dom"/>
</dbReference>
<keyword evidence="8" id="KW-0846">Cobalamin</keyword>
<evidence type="ECO:0000259" key="18">
    <source>
        <dbReference type="PROSITE" id="PS50970"/>
    </source>
</evidence>
<comment type="caution">
    <text evidence="20">The sequence shown here is derived from an EMBL/GenBank/DDBJ whole genome shotgun (WGS) entry which is preliminary data.</text>
</comment>
<dbReference type="PROSITE" id="PS50972">
    <property type="entry name" value="PTERIN_BINDING"/>
    <property type="match status" value="1"/>
</dbReference>
<dbReference type="InterPro" id="IPR000489">
    <property type="entry name" value="Pterin-binding_dom"/>
</dbReference>
<comment type="cofactor">
    <cofactor evidence="2">
        <name>methylcob(III)alamin</name>
        <dbReference type="ChEBI" id="CHEBI:28115"/>
    </cofactor>
</comment>
<dbReference type="UniPathway" id="UPA00051">
    <property type="reaction ID" value="UER00081"/>
</dbReference>
<feature type="binding site" evidence="17">
    <location>
        <position position="353"/>
    </location>
    <ligand>
        <name>Zn(2+)</name>
        <dbReference type="ChEBI" id="CHEBI:29105"/>
    </ligand>
</feature>
<evidence type="ECO:0000259" key="19">
    <source>
        <dbReference type="PROSITE" id="PS50972"/>
    </source>
</evidence>
<evidence type="ECO:0000313" key="21">
    <source>
        <dbReference type="Proteomes" id="UP000275408"/>
    </source>
</evidence>
<evidence type="ECO:0000256" key="14">
    <source>
        <dbReference type="ARBA" id="ARBA00023285"/>
    </source>
</evidence>
<dbReference type="GO" id="GO:0050667">
    <property type="term" value="P:homocysteine metabolic process"/>
    <property type="evidence" value="ECO:0007669"/>
    <property type="project" value="TreeGrafter"/>
</dbReference>
<dbReference type="Gene3D" id="3.20.20.330">
    <property type="entry name" value="Homocysteine-binding-like domain"/>
    <property type="match status" value="1"/>
</dbReference>
<feature type="domain" description="Hcy-binding" evidence="18">
    <location>
        <begin position="48"/>
        <end position="367"/>
    </location>
</feature>
<accession>A0A3M6UHM1</accession>
<keyword evidence="13" id="KW-0486">Methionine biosynthesis</keyword>
<protein>
    <recommendedName>
        <fullName evidence="5">methionine synthase</fullName>
        <ecNumber evidence="5">2.1.1.13</ecNumber>
    </recommendedName>
    <alternativeName>
        <fullName evidence="16">5-methyltetrahydrofolate--homocysteine methyltransferase</fullName>
    </alternativeName>
    <alternativeName>
        <fullName evidence="15">Vitamin-B12 dependent methionine synthase</fullName>
    </alternativeName>
</protein>
<feature type="binding site" evidence="17">
    <location>
        <position position="352"/>
    </location>
    <ligand>
        <name>Zn(2+)</name>
        <dbReference type="ChEBI" id="CHEBI:29105"/>
    </ligand>
</feature>
<dbReference type="EMBL" id="RCHS01001558">
    <property type="protein sequence ID" value="RMX52868.1"/>
    <property type="molecule type" value="Genomic_DNA"/>
</dbReference>
<evidence type="ECO:0000256" key="6">
    <source>
        <dbReference type="ARBA" id="ARBA00022603"/>
    </source>
</evidence>
<reference evidence="20 21" key="1">
    <citation type="journal article" date="2018" name="Sci. Rep.">
        <title>Comparative analysis of the Pocillopora damicornis genome highlights role of immune system in coral evolution.</title>
        <authorList>
            <person name="Cunning R."/>
            <person name="Bay R.A."/>
            <person name="Gillette P."/>
            <person name="Baker A.C."/>
            <person name="Traylor-Knowles N."/>
        </authorList>
    </citation>
    <scope>NUCLEOTIDE SEQUENCE [LARGE SCALE GENOMIC DNA]</scope>
    <source>
        <strain evidence="20">RSMAS</strain>
        <tissue evidence="20">Whole animal</tissue>
    </source>
</reference>
<dbReference type="AlphaFoldDB" id="A0A3M6UHM1"/>
<keyword evidence="14" id="KW-0170">Cobalt</keyword>
<keyword evidence="9 17" id="KW-0808">Transferase</keyword>
<dbReference type="SUPFAM" id="SSF51717">
    <property type="entry name" value="Dihydropteroate synthetase-like"/>
    <property type="match status" value="1"/>
</dbReference>
<dbReference type="GO" id="GO:0046653">
    <property type="term" value="P:tetrahydrofolate metabolic process"/>
    <property type="evidence" value="ECO:0007669"/>
    <property type="project" value="TreeGrafter"/>
</dbReference>
<dbReference type="GO" id="GO:0008705">
    <property type="term" value="F:methionine synthase activity"/>
    <property type="evidence" value="ECO:0007669"/>
    <property type="project" value="UniProtKB-EC"/>
</dbReference>
<evidence type="ECO:0000256" key="15">
    <source>
        <dbReference type="ARBA" id="ARBA00030163"/>
    </source>
</evidence>
<dbReference type="FunFam" id="3.20.20.330:FF:000001">
    <property type="entry name" value="Methionine synthase"/>
    <property type="match status" value="1"/>
</dbReference>
<sequence>MIVTKIAGTLLRRRRLPFRLTNKTSFLFSKMPPTIRVNDPLIDSTDVAAEIEATLKQRIMILDGGMGTMIQSYHLEEEDFRGEEFKNHSHNLKGNNDFLSLTRPDIIEEIHRGYLEAGSDFIETNTFSGTSIAQADYGTENLVYRLNKTSAEIAKKAAIEVAVATGVKRYVAGAMGPTNRTLSISPSVENPGYRNITFDQLVESYAEQARGLLDGGSDVLMVETIFDTANAKAALFAIEQLFEKEYKPVPIFVSGTIVDKSGRTLSGQTTDGFVISVSHSKPLSIGLNCALGATEMRPFIEAVGLCTTSYVLCYPNAGLPNTFGGYDETPEMTAEHLKNFAKDGLVNLVGGCCGTTPAHIKAIAEAVKPFKPRPLPEDHYANAMNLSGLEPMRITPDTLFVNIGERCNVAGSRRFCRLIKEGKFEEALAVAKLQVENGAQVLDINMDEGMLDGVSSMSKFVNLISSEPEIAKVPLCIDSSNFDVIEAGLKCTQGKCIVNSISLKNGEEDFLEKAKIIKRYGAAVVVMAFDEEGQAAELEDKIKICTRSYNLLVSKINFNPNDIIFDPNILTVATGMEEHNNYGKYFIEATRAIKQTLPGARVSGGLSNFSFSFRGMDAIREAMHSVFLYHGIKGMGKGAKKQVTTDEWRNGNVEERLEYGLVKGIDKFVIEDTEEARQVWEWLEICLVQEKCSYLR</sequence>
<dbReference type="InterPro" id="IPR050554">
    <property type="entry name" value="Met_Synthase/Corrinoid"/>
</dbReference>
<dbReference type="GO" id="GO:0032259">
    <property type="term" value="P:methylation"/>
    <property type="evidence" value="ECO:0007669"/>
    <property type="project" value="UniProtKB-KW"/>
</dbReference>
<dbReference type="SUPFAM" id="SSF82282">
    <property type="entry name" value="Homocysteine S-methyltransferase"/>
    <property type="match status" value="1"/>
</dbReference>
<dbReference type="OrthoDB" id="261426at2759"/>
<dbReference type="Gene3D" id="1.10.1240.10">
    <property type="entry name" value="Methionine synthase domain"/>
    <property type="match status" value="1"/>
</dbReference>
<dbReference type="EC" id="2.1.1.13" evidence="5"/>
<evidence type="ECO:0000256" key="1">
    <source>
        <dbReference type="ARBA" id="ARBA00001947"/>
    </source>
</evidence>
<evidence type="ECO:0000256" key="12">
    <source>
        <dbReference type="ARBA" id="ARBA00022833"/>
    </source>
</evidence>
<keyword evidence="10" id="KW-0949">S-adenosyl-L-methionine</keyword>
<dbReference type="Pfam" id="PF00809">
    <property type="entry name" value="Pterin_bind"/>
    <property type="match status" value="1"/>
</dbReference>
<evidence type="ECO:0000256" key="2">
    <source>
        <dbReference type="ARBA" id="ARBA00001956"/>
    </source>
</evidence>
<evidence type="ECO:0000256" key="11">
    <source>
        <dbReference type="ARBA" id="ARBA00022723"/>
    </source>
</evidence>
<feature type="binding site" evidence="17">
    <location>
        <position position="289"/>
    </location>
    <ligand>
        <name>Zn(2+)</name>
        <dbReference type="ChEBI" id="CHEBI:29105"/>
    </ligand>
</feature>
<dbReference type="GO" id="GO:0046872">
    <property type="term" value="F:metal ion binding"/>
    <property type="evidence" value="ECO:0007669"/>
    <property type="project" value="UniProtKB-KW"/>
</dbReference>
<keyword evidence="6 17" id="KW-0489">Methyltransferase</keyword>
<evidence type="ECO:0000256" key="17">
    <source>
        <dbReference type="PROSITE-ProRule" id="PRU00333"/>
    </source>
</evidence>
<dbReference type="Pfam" id="PF02574">
    <property type="entry name" value="S-methyl_trans"/>
    <property type="match status" value="1"/>
</dbReference>
<keyword evidence="7" id="KW-0028">Amino-acid biosynthesis</keyword>
<dbReference type="InterPro" id="IPR011005">
    <property type="entry name" value="Dihydropteroate_synth-like_sf"/>
</dbReference>
<proteinExistence type="inferred from homology"/>
<dbReference type="PANTHER" id="PTHR45833">
    <property type="entry name" value="METHIONINE SYNTHASE"/>
    <property type="match status" value="1"/>
</dbReference>
<evidence type="ECO:0000256" key="16">
    <source>
        <dbReference type="ARBA" id="ARBA00031040"/>
    </source>
</evidence>
<dbReference type="InterPro" id="IPR003726">
    <property type="entry name" value="HCY_dom"/>
</dbReference>
<keyword evidence="11 17" id="KW-0479">Metal-binding</keyword>
<dbReference type="GO" id="GO:0031419">
    <property type="term" value="F:cobalamin binding"/>
    <property type="evidence" value="ECO:0007669"/>
    <property type="project" value="UniProtKB-KW"/>
</dbReference>
<evidence type="ECO:0000256" key="10">
    <source>
        <dbReference type="ARBA" id="ARBA00022691"/>
    </source>
</evidence>
<name>A0A3M6UHM1_POCDA</name>
<evidence type="ECO:0000256" key="5">
    <source>
        <dbReference type="ARBA" id="ARBA00012032"/>
    </source>
</evidence>
<dbReference type="STRING" id="46731.A0A3M6UHM1"/>
<dbReference type="GO" id="GO:0005829">
    <property type="term" value="C:cytosol"/>
    <property type="evidence" value="ECO:0007669"/>
    <property type="project" value="TreeGrafter"/>
</dbReference>
<evidence type="ECO:0000256" key="3">
    <source>
        <dbReference type="ARBA" id="ARBA00005178"/>
    </source>
</evidence>
<dbReference type="PANTHER" id="PTHR45833:SF1">
    <property type="entry name" value="METHIONINE SYNTHASE"/>
    <property type="match status" value="1"/>
</dbReference>
<dbReference type="Gene3D" id="3.20.20.20">
    <property type="entry name" value="Dihydropteroate synthase-like"/>
    <property type="match status" value="1"/>
</dbReference>
<keyword evidence="21" id="KW-1185">Reference proteome</keyword>
<keyword evidence="12 17" id="KW-0862">Zinc</keyword>
<evidence type="ECO:0000256" key="13">
    <source>
        <dbReference type="ARBA" id="ARBA00023167"/>
    </source>
</evidence>
<dbReference type="Proteomes" id="UP000275408">
    <property type="component" value="Unassembled WGS sequence"/>
</dbReference>
<comment type="cofactor">
    <cofactor evidence="1 17">
        <name>Zn(2+)</name>
        <dbReference type="ChEBI" id="CHEBI:29105"/>
    </cofactor>
</comment>
<comment type="pathway">
    <text evidence="3">Amino-acid biosynthesis; L-methionine biosynthesis via de novo pathway; L-methionine from L-homocysteine (MetH route): step 1/1.</text>
</comment>
<feature type="domain" description="Pterin-binding" evidence="19">
    <location>
        <begin position="400"/>
        <end position="681"/>
    </location>
</feature>
<organism evidence="20 21">
    <name type="scientific">Pocillopora damicornis</name>
    <name type="common">Cauliflower coral</name>
    <name type="synonym">Millepora damicornis</name>
    <dbReference type="NCBI Taxonomy" id="46731"/>
    <lineage>
        <taxon>Eukaryota</taxon>
        <taxon>Metazoa</taxon>
        <taxon>Cnidaria</taxon>
        <taxon>Anthozoa</taxon>
        <taxon>Hexacorallia</taxon>
        <taxon>Scleractinia</taxon>
        <taxon>Astrocoeniina</taxon>
        <taxon>Pocilloporidae</taxon>
        <taxon>Pocillopora</taxon>
    </lineage>
</organism>
<gene>
    <name evidence="20" type="ORF">pdam_00016244</name>
</gene>
<dbReference type="FunFam" id="3.20.20.20:FF:000002">
    <property type="entry name" value="Methionine synthase"/>
    <property type="match status" value="1"/>
</dbReference>
<evidence type="ECO:0000256" key="7">
    <source>
        <dbReference type="ARBA" id="ARBA00022605"/>
    </source>
</evidence>
<dbReference type="CDD" id="cd00740">
    <property type="entry name" value="MeTr"/>
    <property type="match status" value="1"/>
</dbReference>
<comment type="similarity">
    <text evidence="4">Belongs to the vitamin-B12 dependent methionine synthase family.</text>
</comment>
<evidence type="ECO:0000256" key="9">
    <source>
        <dbReference type="ARBA" id="ARBA00022679"/>
    </source>
</evidence>
<evidence type="ECO:0000256" key="4">
    <source>
        <dbReference type="ARBA" id="ARBA00010398"/>
    </source>
</evidence>